<evidence type="ECO:0008006" key="3">
    <source>
        <dbReference type="Google" id="ProtNLM"/>
    </source>
</evidence>
<dbReference type="EMBL" id="JAODUO010000107">
    <property type="protein sequence ID" value="KAK2189409.1"/>
    <property type="molecule type" value="Genomic_DNA"/>
</dbReference>
<keyword evidence="2" id="KW-1185">Reference proteome</keyword>
<protein>
    <recommendedName>
        <fullName evidence="3">Bardet-Biedl syndrome 10 protein</fullName>
    </recommendedName>
</protein>
<reference evidence="1" key="1">
    <citation type="journal article" date="2023" name="Mol. Biol. Evol.">
        <title>Third-Generation Sequencing Reveals the Adaptive Role of the Epigenome in Three Deep-Sea Polychaetes.</title>
        <authorList>
            <person name="Perez M."/>
            <person name="Aroh O."/>
            <person name="Sun Y."/>
            <person name="Lan Y."/>
            <person name="Juniper S.K."/>
            <person name="Young C.R."/>
            <person name="Angers B."/>
            <person name="Qian P.Y."/>
        </authorList>
    </citation>
    <scope>NUCLEOTIDE SEQUENCE</scope>
    <source>
        <strain evidence="1">R07B-5</strain>
    </source>
</reference>
<organism evidence="1 2">
    <name type="scientific">Ridgeia piscesae</name>
    <name type="common">Tubeworm</name>
    <dbReference type="NCBI Taxonomy" id="27915"/>
    <lineage>
        <taxon>Eukaryota</taxon>
        <taxon>Metazoa</taxon>
        <taxon>Spiralia</taxon>
        <taxon>Lophotrochozoa</taxon>
        <taxon>Annelida</taxon>
        <taxon>Polychaeta</taxon>
        <taxon>Sedentaria</taxon>
        <taxon>Canalipalpata</taxon>
        <taxon>Sabellida</taxon>
        <taxon>Siboglinidae</taxon>
        <taxon>Ridgeia</taxon>
    </lineage>
</organism>
<dbReference type="PANTHER" id="PTHR14667">
    <property type="entry name" value="BARDET-BIEDL SYNDROME 10 PROTEIN"/>
    <property type="match status" value="1"/>
</dbReference>
<proteinExistence type="predicted"/>
<dbReference type="SUPFAM" id="SSF48592">
    <property type="entry name" value="GroEL equatorial domain-like"/>
    <property type="match status" value="1"/>
</dbReference>
<dbReference type="Gene3D" id="1.10.560.10">
    <property type="entry name" value="GroEL-like equatorial domain"/>
    <property type="match status" value="2"/>
</dbReference>
<evidence type="ECO:0000313" key="1">
    <source>
        <dbReference type="EMBL" id="KAK2189409.1"/>
    </source>
</evidence>
<accession>A0AAD9P747</accession>
<dbReference type="AlphaFoldDB" id="A0AAD9P747"/>
<dbReference type="GO" id="GO:0005524">
    <property type="term" value="F:ATP binding"/>
    <property type="evidence" value="ECO:0007669"/>
    <property type="project" value="InterPro"/>
</dbReference>
<dbReference type="Gene3D" id="3.50.7.10">
    <property type="entry name" value="GroEL"/>
    <property type="match status" value="1"/>
</dbReference>
<evidence type="ECO:0000313" key="2">
    <source>
        <dbReference type="Proteomes" id="UP001209878"/>
    </source>
</evidence>
<gene>
    <name evidence="1" type="ORF">NP493_107g04000</name>
</gene>
<comment type="caution">
    <text evidence="1">The sequence shown here is derived from an EMBL/GenBank/DDBJ whole genome shotgun (WGS) entry which is preliminary data.</text>
</comment>
<dbReference type="InterPro" id="IPR042619">
    <property type="entry name" value="BBS10"/>
</dbReference>
<sequence length="600" mass="65823">MTDQEIELLTITTICSSLETILKKCFGPNGLSVMLTTASGTLLITGSGTVILQSLQLSHPIGRVLTNSIITHCQHTGDNCKTFVFMLCRILRRLCRELPKNGNRMDVVCALAHLKHTVLPALVCRSFIGESMTVCCTQDNLEQVRGACSDMFSTTLQGRFNRPTAKHLADVLVGMIFTEFDVADIPAVIEEYIRHFKEVHIEVTGSAIQSTHFIEGVVVQRDFKVHVPQAMDHGVRFMLAAFDVLDSSTSTSSDDIPSVIRVKSTDHLSNTFEWKLKHVEGFIQLLSSRGVNLLLCAGVVSDILAFRCHHAGISVVHAVDEDDMKRLALAFNVHIIYGWSELLSSSVIGNADLCKPMLLGTHRWVLLSPPAVTMRRCTRQLSRQLIVCAPTAGVCSQVASALRACLKCARMLFDMSVLCDGAGLMWSVPCTEHSHLTKETGNMDTYDIPAEVHTTFDSRTTTGNSHSSRTHPHCAFIPAGGTFETTLYKALQQYKEQCNNTTLSHAADLLQHGLQSVSGHLAQNSHTPSAARPLVAAAMAMNHTRQDGVSSSVIEPLASKVVLLHDLLSLLQQLLRVDKLVSVRRLCPQNDTQSDSEDSF</sequence>
<name>A0AAD9P747_RIDPI</name>
<dbReference type="GO" id="GO:0051131">
    <property type="term" value="P:chaperone-mediated protein complex assembly"/>
    <property type="evidence" value="ECO:0007669"/>
    <property type="project" value="InterPro"/>
</dbReference>
<dbReference type="InterPro" id="IPR027413">
    <property type="entry name" value="GROEL-like_equatorial_sf"/>
</dbReference>
<dbReference type="PANTHER" id="PTHR14667:SF2">
    <property type="entry name" value="BARDET-BIEDL SYNDROME 10 PROTEIN"/>
    <property type="match status" value="1"/>
</dbReference>
<dbReference type="InterPro" id="IPR002423">
    <property type="entry name" value="Cpn60/GroEL/TCP-1"/>
</dbReference>
<dbReference type="SUPFAM" id="SSF52029">
    <property type="entry name" value="GroEL apical domain-like"/>
    <property type="match status" value="1"/>
</dbReference>
<dbReference type="InterPro" id="IPR027409">
    <property type="entry name" value="GroEL-like_apical_dom_sf"/>
</dbReference>
<dbReference type="Pfam" id="PF00118">
    <property type="entry name" value="Cpn60_TCP1"/>
    <property type="match status" value="1"/>
</dbReference>
<dbReference type="Proteomes" id="UP001209878">
    <property type="component" value="Unassembled WGS sequence"/>
</dbReference>